<dbReference type="OrthoDB" id="4505485at2759"/>
<name>A0A0G2I649_9EURO</name>
<evidence type="ECO:0000313" key="2">
    <source>
        <dbReference type="EMBL" id="KKZ65933.1"/>
    </source>
</evidence>
<accession>A0A0G2I649</accession>
<gene>
    <name evidence="2" type="ORF">EMCG_08343</name>
</gene>
<comment type="caution">
    <text evidence="2">The sequence shown here is derived from an EMBL/GenBank/DDBJ whole genome shotgun (WGS) entry which is preliminary data.</text>
</comment>
<dbReference type="EMBL" id="LCZI01000560">
    <property type="protein sequence ID" value="KKZ65933.1"/>
    <property type="molecule type" value="Genomic_DNA"/>
</dbReference>
<dbReference type="AlphaFoldDB" id="A0A0G2I649"/>
<protein>
    <submittedName>
        <fullName evidence="2">Uncharacterized protein</fullName>
    </submittedName>
</protein>
<feature type="region of interest" description="Disordered" evidence="1">
    <location>
        <begin position="168"/>
        <end position="204"/>
    </location>
</feature>
<dbReference type="VEuPathDB" id="FungiDB:EMCG_08343"/>
<proteinExistence type="predicted"/>
<reference evidence="3" key="1">
    <citation type="journal article" date="2015" name="PLoS Genet.">
        <title>The dynamic genome and transcriptome of the human fungal pathogen Blastomyces and close relative Emmonsia.</title>
        <authorList>
            <person name="Munoz J.F."/>
            <person name="Gauthier G.M."/>
            <person name="Desjardins C.A."/>
            <person name="Gallo J.E."/>
            <person name="Holder J."/>
            <person name="Sullivan T.D."/>
            <person name="Marty A.J."/>
            <person name="Carmen J.C."/>
            <person name="Chen Z."/>
            <person name="Ding L."/>
            <person name="Gujja S."/>
            <person name="Magrini V."/>
            <person name="Misas E."/>
            <person name="Mitreva M."/>
            <person name="Priest M."/>
            <person name="Saif S."/>
            <person name="Whiston E.A."/>
            <person name="Young S."/>
            <person name="Zeng Q."/>
            <person name="Goldman W.E."/>
            <person name="Mardis E.R."/>
            <person name="Taylor J.W."/>
            <person name="McEwen J.G."/>
            <person name="Clay O.K."/>
            <person name="Klein B.S."/>
            <person name="Cuomo C.A."/>
        </authorList>
    </citation>
    <scope>NUCLEOTIDE SEQUENCE [LARGE SCALE GENOMIC DNA]</scope>
    <source>
        <strain evidence="3">UAMH 3008</strain>
    </source>
</reference>
<dbReference type="PROSITE" id="PS00213">
    <property type="entry name" value="LIPOCALIN"/>
    <property type="match status" value="1"/>
</dbReference>
<evidence type="ECO:0000313" key="3">
    <source>
        <dbReference type="Proteomes" id="UP000034164"/>
    </source>
</evidence>
<organism evidence="2 3">
    <name type="scientific">[Emmonsia] crescens</name>
    <dbReference type="NCBI Taxonomy" id="73230"/>
    <lineage>
        <taxon>Eukaryota</taxon>
        <taxon>Fungi</taxon>
        <taxon>Dikarya</taxon>
        <taxon>Ascomycota</taxon>
        <taxon>Pezizomycotina</taxon>
        <taxon>Eurotiomycetes</taxon>
        <taxon>Eurotiomycetidae</taxon>
        <taxon>Onygenales</taxon>
        <taxon>Ajellomycetaceae</taxon>
        <taxon>Emergomyces</taxon>
    </lineage>
</organism>
<dbReference type="InterPro" id="IPR022272">
    <property type="entry name" value="Lipocalin_CS"/>
</dbReference>
<dbReference type="Proteomes" id="UP000034164">
    <property type="component" value="Unassembled WGS sequence"/>
</dbReference>
<feature type="compositionally biased region" description="Polar residues" evidence="1">
    <location>
        <begin position="184"/>
        <end position="193"/>
    </location>
</feature>
<sequence length="332" mass="37079">MIAMLDGMLTLPYPPDQLYMPPPLRRATLHIVDESTVSAVLLKWNHTIVDRALELASGAFAGGVNSMAWTLGSHADLPGEAIFPDWAGLGLNASFPTSNRVPGDSKVSGKWYSAQLEKDDSDRREFFKPLCQVVYYARLFNTRYAYVVSDKELVCIRRSTSEYEGSPLACRRIPRGTEPPITPSRRSGQLSREPSTSSPTSPPFQVVISYRQPQNTQHFPTPQRRFRPRRSSIASTISAMSVMSLDSPGVVISSPSDIRSSPSNYTDDGNPNMNEAMVEIAIIPWGETRSKHLTINLALFWIHILASFDIDLKASTSFTIMKWLKNEKTFHL</sequence>
<evidence type="ECO:0000256" key="1">
    <source>
        <dbReference type="SAM" id="MobiDB-lite"/>
    </source>
</evidence>